<accession>A0AA43QKQ9</accession>
<dbReference type="AlphaFoldDB" id="A0AA43QKQ9"/>
<reference evidence="4" key="1">
    <citation type="journal article" date="2023" name="Genome Biol. Evol.">
        <title>First Whole Genome Sequence and Flow Cytometry Genome Size Data for the Lichen-Forming Fungus Ramalina farinacea (Ascomycota).</title>
        <authorList>
            <person name="Llewellyn T."/>
            <person name="Mian S."/>
            <person name="Hill R."/>
            <person name="Leitch I.J."/>
            <person name="Gaya E."/>
        </authorList>
    </citation>
    <scope>NUCLEOTIDE SEQUENCE</scope>
    <source>
        <strain evidence="4">LIQ254RAFAR</strain>
    </source>
</reference>
<keyword evidence="3" id="KW-0472">Membrane</keyword>
<keyword evidence="5" id="KW-1185">Reference proteome</keyword>
<evidence type="ECO:0000256" key="2">
    <source>
        <dbReference type="ARBA" id="ARBA00023157"/>
    </source>
</evidence>
<keyword evidence="3" id="KW-0143">Chaperone</keyword>
<comment type="subcellular location">
    <subcellularLocation>
        <location evidence="3">Mitochondrion inner membrane</location>
    </subcellularLocation>
</comment>
<gene>
    <name evidence="4" type="ORF">OHK93_007564</name>
</gene>
<dbReference type="InterPro" id="IPR013892">
    <property type="entry name" value="Cyt_c_biogenesis_Cmc1-like"/>
</dbReference>
<keyword evidence="2" id="KW-1015">Disulfide bond</keyword>
<dbReference type="Proteomes" id="UP001161017">
    <property type="component" value="Unassembled WGS sequence"/>
</dbReference>
<dbReference type="GO" id="GO:0005743">
    <property type="term" value="C:mitochondrial inner membrane"/>
    <property type="evidence" value="ECO:0007669"/>
    <property type="project" value="UniProtKB-SubCell"/>
</dbReference>
<organism evidence="4 5">
    <name type="scientific">Ramalina farinacea</name>
    <dbReference type="NCBI Taxonomy" id="258253"/>
    <lineage>
        <taxon>Eukaryota</taxon>
        <taxon>Fungi</taxon>
        <taxon>Dikarya</taxon>
        <taxon>Ascomycota</taxon>
        <taxon>Pezizomycotina</taxon>
        <taxon>Lecanoromycetes</taxon>
        <taxon>OSLEUM clade</taxon>
        <taxon>Lecanoromycetidae</taxon>
        <taxon>Lecanorales</taxon>
        <taxon>Lecanorineae</taxon>
        <taxon>Ramalinaceae</taxon>
        <taxon>Ramalina</taxon>
    </lineage>
</organism>
<comment type="similarity">
    <text evidence="1 3">Belongs to the CMC family.</text>
</comment>
<evidence type="ECO:0000256" key="3">
    <source>
        <dbReference type="RuleBase" id="RU364104"/>
    </source>
</evidence>
<dbReference type="EMBL" id="JAPUFD010000007">
    <property type="protein sequence ID" value="MDI1488290.1"/>
    <property type="molecule type" value="Genomic_DNA"/>
</dbReference>
<evidence type="ECO:0000313" key="5">
    <source>
        <dbReference type="Proteomes" id="UP001161017"/>
    </source>
</evidence>
<keyword evidence="3" id="KW-0496">Mitochondrion</keyword>
<evidence type="ECO:0000256" key="1">
    <source>
        <dbReference type="ARBA" id="ARBA00007347"/>
    </source>
</evidence>
<name>A0AA43QKQ9_9LECA</name>
<protein>
    <recommendedName>
        <fullName evidence="3">COX assembly mitochondrial protein</fullName>
    </recommendedName>
</protein>
<comment type="function">
    <text evidence="3">Required for mitochondrial cytochrome c oxidase (COX) assembly and respiration.</text>
</comment>
<evidence type="ECO:0000313" key="4">
    <source>
        <dbReference type="EMBL" id="MDI1488290.1"/>
    </source>
</evidence>
<proteinExistence type="inferred from homology"/>
<comment type="caution">
    <text evidence="4">The sequence shown here is derived from an EMBL/GenBank/DDBJ whole genome shotgun (WGS) entry which is preliminary data.</text>
</comment>
<keyword evidence="3" id="KW-0999">Mitochondrion inner membrane</keyword>
<sequence>MHPHLHTKDNTGCEEVMALLDECHAAGYIQKMLGGCNEAKRNVNKCLRAERLERTARNREIAKERREKNVKLWREIDEES</sequence>
<dbReference type="Pfam" id="PF08583">
    <property type="entry name" value="Cmc1"/>
    <property type="match status" value="1"/>
</dbReference>